<sequence>MEQWGVVHRVFAYDEFVRSNESVVAAQRAFRQRFNIERHGAIPNRKTVMRWVNAFRTTGSIMKKKPPGPTRTATTPENVERVRAAVVQSPGRSVRKQAQALRIDRSSVRRIIKRELKFHPYKLAIVQQLKPTDYRQRSEFALDMFSLFEVYMCEVYMCGNIAENILGKSKIPKY</sequence>
<comment type="subcellular location">
    <subcellularLocation>
        <location evidence="1">Nucleus</location>
    </subcellularLocation>
</comment>
<gene>
    <name evidence="3" type="primary">jg14762</name>
    <name evidence="3" type="ORF">PAEG_LOCUS25854</name>
</gene>
<dbReference type="PANTHER" id="PTHR47326:SF1">
    <property type="entry name" value="HTH PSQ-TYPE DOMAIN-CONTAINING PROTEIN"/>
    <property type="match status" value="1"/>
</dbReference>
<feature type="domain" description="DUF4817" evidence="2">
    <location>
        <begin position="18"/>
        <end position="61"/>
    </location>
</feature>
<comment type="caution">
    <text evidence="3">The sequence shown here is derived from an EMBL/GenBank/DDBJ whole genome shotgun (WGS) entry which is preliminary data.</text>
</comment>
<dbReference type="OrthoDB" id="9971063at2759"/>
<dbReference type="AlphaFoldDB" id="A0A8S4SNN4"/>
<proteinExistence type="predicted"/>
<dbReference type="InterPro" id="IPR009057">
    <property type="entry name" value="Homeodomain-like_sf"/>
</dbReference>
<keyword evidence="4" id="KW-1185">Reference proteome</keyword>
<reference evidence="3" key="1">
    <citation type="submission" date="2022-03" db="EMBL/GenBank/DDBJ databases">
        <authorList>
            <person name="Lindestad O."/>
        </authorList>
    </citation>
    <scope>NUCLEOTIDE SEQUENCE</scope>
</reference>
<evidence type="ECO:0000256" key="1">
    <source>
        <dbReference type="ARBA" id="ARBA00004123"/>
    </source>
</evidence>
<evidence type="ECO:0000313" key="4">
    <source>
        <dbReference type="Proteomes" id="UP000838756"/>
    </source>
</evidence>
<name>A0A8S4SNN4_9NEOP</name>
<dbReference type="Pfam" id="PF16087">
    <property type="entry name" value="DUF4817"/>
    <property type="match status" value="1"/>
</dbReference>
<organism evidence="3 4">
    <name type="scientific">Pararge aegeria aegeria</name>
    <dbReference type="NCBI Taxonomy" id="348720"/>
    <lineage>
        <taxon>Eukaryota</taxon>
        <taxon>Metazoa</taxon>
        <taxon>Ecdysozoa</taxon>
        <taxon>Arthropoda</taxon>
        <taxon>Hexapoda</taxon>
        <taxon>Insecta</taxon>
        <taxon>Pterygota</taxon>
        <taxon>Neoptera</taxon>
        <taxon>Endopterygota</taxon>
        <taxon>Lepidoptera</taxon>
        <taxon>Glossata</taxon>
        <taxon>Ditrysia</taxon>
        <taxon>Papilionoidea</taxon>
        <taxon>Nymphalidae</taxon>
        <taxon>Satyrinae</taxon>
        <taxon>Satyrini</taxon>
        <taxon>Parargina</taxon>
        <taxon>Pararge</taxon>
    </lineage>
</organism>
<dbReference type="SUPFAM" id="SSF46689">
    <property type="entry name" value="Homeodomain-like"/>
    <property type="match status" value="1"/>
</dbReference>
<dbReference type="InterPro" id="IPR032135">
    <property type="entry name" value="DUF4817"/>
</dbReference>
<accession>A0A8S4SNN4</accession>
<dbReference type="EMBL" id="CAKXAJ010026349">
    <property type="protein sequence ID" value="CAH2267295.1"/>
    <property type="molecule type" value="Genomic_DNA"/>
</dbReference>
<dbReference type="Proteomes" id="UP000838756">
    <property type="component" value="Unassembled WGS sequence"/>
</dbReference>
<evidence type="ECO:0000259" key="2">
    <source>
        <dbReference type="Pfam" id="PF16087"/>
    </source>
</evidence>
<dbReference type="GO" id="GO:0005634">
    <property type="term" value="C:nucleus"/>
    <property type="evidence" value="ECO:0007669"/>
    <property type="project" value="UniProtKB-SubCell"/>
</dbReference>
<dbReference type="PANTHER" id="PTHR47326">
    <property type="entry name" value="TRANSPOSABLE ELEMENT TC3 TRANSPOSASE-LIKE PROTEIN"/>
    <property type="match status" value="1"/>
</dbReference>
<protein>
    <submittedName>
        <fullName evidence="3">Jg14762 protein</fullName>
    </submittedName>
</protein>
<evidence type="ECO:0000313" key="3">
    <source>
        <dbReference type="EMBL" id="CAH2267295.1"/>
    </source>
</evidence>